<dbReference type="Pfam" id="PF13173">
    <property type="entry name" value="AAA_14"/>
    <property type="match status" value="1"/>
</dbReference>
<organism evidence="3 4">
    <name type="scientific">Cryobacterium fucosi</name>
    <dbReference type="NCBI Taxonomy" id="1259157"/>
    <lineage>
        <taxon>Bacteria</taxon>
        <taxon>Bacillati</taxon>
        <taxon>Actinomycetota</taxon>
        <taxon>Actinomycetes</taxon>
        <taxon>Micrococcales</taxon>
        <taxon>Microbacteriaceae</taxon>
        <taxon>Cryobacterium</taxon>
    </lineage>
</organism>
<evidence type="ECO:0000313" key="3">
    <source>
        <dbReference type="EMBL" id="TFD78350.1"/>
    </source>
</evidence>
<evidence type="ECO:0000313" key="4">
    <source>
        <dbReference type="Proteomes" id="UP000298313"/>
    </source>
</evidence>
<dbReference type="PANTHER" id="PTHR43566">
    <property type="entry name" value="CONSERVED PROTEIN"/>
    <property type="match status" value="1"/>
</dbReference>
<reference evidence="3 4" key="1">
    <citation type="submission" date="2019-03" db="EMBL/GenBank/DDBJ databases">
        <title>Genomics of glacier-inhabiting Cryobacterium strains.</title>
        <authorList>
            <person name="Liu Q."/>
            <person name="Xin Y.-H."/>
        </authorList>
    </citation>
    <scope>NUCLEOTIDE SEQUENCE [LARGE SCALE GENOMIC DNA]</scope>
    <source>
        <strain evidence="3 4">Hh4</strain>
    </source>
</reference>
<keyword evidence="4" id="KW-1185">Reference proteome</keyword>
<feature type="domain" description="AAA" evidence="1">
    <location>
        <begin position="7"/>
        <end position="70"/>
    </location>
</feature>
<dbReference type="OrthoDB" id="128089at2"/>
<keyword evidence="3" id="KW-0067">ATP-binding</keyword>
<dbReference type="InterPro" id="IPR025420">
    <property type="entry name" value="DUF4143"/>
</dbReference>
<dbReference type="Proteomes" id="UP000298313">
    <property type="component" value="Unassembled WGS sequence"/>
</dbReference>
<dbReference type="PANTHER" id="PTHR43566:SF2">
    <property type="entry name" value="DUF4143 DOMAIN-CONTAINING PROTEIN"/>
    <property type="match status" value="1"/>
</dbReference>
<dbReference type="AlphaFoldDB" id="A0A4R9B951"/>
<keyword evidence="3" id="KW-0547">Nucleotide-binding</keyword>
<accession>A0A4R9B951</accession>
<proteinExistence type="predicted"/>
<dbReference type="GO" id="GO:0005524">
    <property type="term" value="F:ATP binding"/>
    <property type="evidence" value="ECO:0007669"/>
    <property type="project" value="UniProtKB-KW"/>
</dbReference>
<dbReference type="EMBL" id="SOHH01000061">
    <property type="protein sequence ID" value="TFD78350.1"/>
    <property type="molecule type" value="Genomic_DNA"/>
</dbReference>
<name>A0A4R9B951_9MICO</name>
<sequence length="347" mass="38237">MAGSAPVCVDEYQKAPLVLDAIKTELNRSSAPGRFLLAGSTRHDALPTAAQSLTGRLNRITIYPLTQGEIEGQDIRLIEGLFSDPAATVPGLSSTTSRDEYIDRMVRGGFPMALARTSAHARNRWFDDYVRLTLERDARELSNIRRTAVLPQLLGRLAGQTGQVLNITRAASEIGMDKTTADNYTRLLEAVFLLQRLPAWHTTLTSRTAASPKLHMMDSGVAARLMRLTPEKLTRRDPTSLTEFGHLLETFVVGEIQRQASWLDGIAGVGHWRTRDGDEVDLVVERDDGAIIAFEVKAGSRIPGGDFQPMRKLRDAVGGLPRVQLTRRVSGFRRPCGPRLLSQTRSG</sequence>
<protein>
    <submittedName>
        <fullName evidence="3">ATP-binding protein</fullName>
    </submittedName>
</protein>
<evidence type="ECO:0000259" key="1">
    <source>
        <dbReference type="Pfam" id="PF13173"/>
    </source>
</evidence>
<evidence type="ECO:0000259" key="2">
    <source>
        <dbReference type="Pfam" id="PF13635"/>
    </source>
</evidence>
<dbReference type="InterPro" id="IPR041682">
    <property type="entry name" value="AAA_14"/>
</dbReference>
<comment type="caution">
    <text evidence="3">The sequence shown here is derived from an EMBL/GenBank/DDBJ whole genome shotgun (WGS) entry which is preliminary data.</text>
</comment>
<feature type="domain" description="DUF4143" evidence="2">
    <location>
        <begin position="135"/>
        <end position="299"/>
    </location>
</feature>
<dbReference type="Pfam" id="PF13635">
    <property type="entry name" value="DUF4143"/>
    <property type="match status" value="1"/>
</dbReference>
<gene>
    <name evidence="3" type="ORF">E3T48_07055</name>
</gene>